<gene>
    <name evidence="1" type="ORF">A2U01_0006242</name>
</gene>
<dbReference type="EMBL" id="LXQA010008438">
    <property type="protein sequence ID" value="MCH85396.1"/>
    <property type="molecule type" value="Genomic_DNA"/>
</dbReference>
<dbReference type="Proteomes" id="UP000265520">
    <property type="component" value="Unassembled WGS sequence"/>
</dbReference>
<accession>A0A392MD51</accession>
<evidence type="ECO:0000313" key="2">
    <source>
        <dbReference type="Proteomes" id="UP000265520"/>
    </source>
</evidence>
<sequence length="61" mass="6704">MPPVANLFKLNTDAATDSKGNWGFACIIRDSNNGDHIASSCWTHYGMEDPLFAKCMCIILP</sequence>
<dbReference type="AlphaFoldDB" id="A0A392MD51"/>
<organism evidence="1 2">
    <name type="scientific">Trifolium medium</name>
    <dbReference type="NCBI Taxonomy" id="97028"/>
    <lineage>
        <taxon>Eukaryota</taxon>
        <taxon>Viridiplantae</taxon>
        <taxon>Streptophyta</taxon>
        <taxon>Embryophyta</taxon>
        <taxon>Tracheophyta</taxon>
        <taxon>Spermatophyta</taxon>
        <taxon>Magnoliopsida</taxon>
        <taxon>eudicotyledons</taxon>
        <taxon>Gunneridae</taxon>
        <taxon>Pentapetalae</taxon>
        <taxon>rosids</taxon>
        <taxon>fabids</taxon>
        <taxon>Fabales</taxon>
        <taxon>Fabaceae</taxon>
        <taxon>Papilionoideae</taxon>
        <taxon>50 kb inversion clade</taxon>
        <taxon>NPAAA clade</taxon>
        <taxon>Hologalegina</taxon>
        <taxon>IRL clade</taxon>
        <taxon>Trifolieae</taxon>
        <taxon>Trifolium</taxon>
    </lineage>
</organism>
<proteinExistence type="predicted"/>
<keyword evidence="2" id="KW-1185">Reference proteome</keyword>
<name>A0A392MD51_9FABA</name>
<evidence type="ECO:0000313" key="1">
    <source>
        <dbReference type="EMBL" id="MCH85396.1"/>
    </source>
</evidence>
<reference evidence="1 2" key="1">
    <citation type="journal article" date="2018" name="Front. Plant Sci.">
        <title>Red Clover (Trifolium pratense) and Zigzag Clover (T. medium) - A Picture of Genomic Similarities and Differences.</title>
        <authorList>
            <person name="Dluhosova J."/>
            <person name="Istvanek J."/>
            <person name="Nedelnik J."/>
            <person name="Repkova J."/>
        </authorList>
    </citation>
    <scope>NUCLEOTIDE SEQUENCE [LARGE SCALE GENOMIC DNA]</scope>
    <source>
        <strain evidence="2">cv. 10/8</strain>
        <tissue evidence="1">Leaf</tissue>
    </source>
</reference>
<protein>
    <submittedName>
        <fullName evidence="1">Uncharacterized protein</fullName>
    </submittedName>
</protein>
<comment type="caution">
    <text evidence="1">The sequence shown here is derived from an EMBL/GenBank/DDBJ whole genome shotgun (WGS) entry which is preliminary data.</text>
</comment>